<evidence type="ECO:0000259" key="1">
    <source>
        <dbReference type="PROSITE" id="PS50181"/>
    </source>
</evidence>
<evidence type="ECO:0000313" key="3">
    <source>
        <dbReference type="Proteomes" id="UP001610563"/>
    </source>
</evidence>
<name>A0ABR4FK46_9EURO</name>
<reference evidence="2 3" key="1">
    <citation type="submission" date="2024-07" db="EMBL/GenBank/DDBJ databases">
        <title>Section-level genome sequencing and comparative genomics of Aspergillus sections Usti and Cavernicolus.</title>
        <authorList>
            <consortium name="Lawrence Berkeley National Laboratory"/>
            <person name="Nybo J.L."/>
            <person name="Vesth T.C."/>
            <person name="Theobald S."/>
            <person name="Frisvad J.C."/>
            <person name="Larsen T.O."/>
            <person name="Kjaerboelling I."/>
            <person name="Rothschild-Mancinelli K."/>
            <person name="Lyhne E.K."/>
            <person name="Kogle M.E."/>
            <person name="Barry K."/>
            <person name="Clum A."/>
            <person name="Na H."/>
            <person name="Ledsgaard L."/>
            <person name="Lin J."/>
            <person name="Lipzen A."/>
            <person name="Kuo A."/>
            <person name="Riley R."/>
            <person name="Mondo S."/>
            <person name="Labutti K."/>
            <person name="Haridas S."/>
            <person name="Pangalinan J."/>
            <person name="Salamov A.A."/>
            <person name="Simmons B.A."/>
            <person name="Magnuson J.K."/>
            <person name="Chen J."/>
            <person name="Drula E."/>
            <person name="Henrissat B."/>
            <person name="Wiebenga A."/>
            <person name="Lubbers R.J."/>
            <person name="Gomes A.C."/>
            <person name="Makela M.R."/>
            <person name="Stajich J."/>
            <person name="Grigoriev I.V."/>
            <person name="Mortensen U.H."/>
            <person name="De Vries R.P."/>
            <person name="Baker S.E."/>
            <person name="Andersen M.R."/>
        </authorList>
    </citation>
    <scope>NUCLEOTIDE SEQUENCE [LARGE SCALE GENOMIC DNA]</scope>
    <source>
        <strain evidence="2 3">CBS 209.92</strain>
    </source>
</reference>
<sequence length="167" mass="19055">MADFNLFELPEELVAQVTHHLSAKDLASFVRTSRTSHRIGYGSLYSMTLAEFQKVINWTLLNNQAQTMIHLFRYNWRIAAKHPKITHGPLHYACKTGEAALVRVLLDTGLLKASQITDSHFRPWRQPPCMAILRLYVFSLRRVPQLGHTTFATISPSSVEVSRIALR</sequence>
<protein>
    <recommendedName>
        <fullName evidence="1">F-box domain-containing protein</fullName>
    </recommendedName>
</protein>
<dbReference type="PROSITE" id="PS50181">
    <property type="entry name" value="FBOX"/>
    <property type="match status" value="1"/>
</dbReference>
<gene>
    <name evidence="2" type="ORF">BJX66DRAFT_120200</name>
</gene>
<evidence type="ECO:0000313" key="2">
    <source>
        <dbReference type="EMBL" id="KAL2783589.1"/>
    </source>
</evidence>
<keyword evidence="3" id="KW-1185">Reference proteome</keyword>
<organism evidence="2 3">
    <name type="scientific">Aspergillus keveii</name>
    <dbReference type="NCBI Taxonomy" id="714993"/>
    <lineage>
        <taxon>Eukaryota</taxon>
        <taxon>Fungi</taxon>
        <taxon>Dikarya</taxon>
        <taxon>Ascomycota</taxon>
        <taxon>Pezizomycotina</taxon>
        <taxon>Eurotiomycetes</taxon>
        <taxon>Eurotiomycetidae</taxon>
        <taxon>Eurotiales</taxon>
        <taxon>Aspergillaceae</taxon>
        <taxon>Aspergillus</taxon>
        <taxon>Aspergillus subgen. Nidulantes</taxon>
    </lineage>
</organism>
<accession>A0ABR4FK46</accession>
<dbReference type="InterPro" id="IPR001810">
    <property type="entry name" value="F-box_dom"/>
</dbReference>
<dbReference type="Pfam" id="PF00646">
    <property type="entry name" value="F-box"/>
    <property type="match status" value="1"/>
</dbReference>
<comment type="caution">
    <text evidence="2">The sequence shown here is derived from an EMBL/GenBank/DDBJ whole genome shotgun (WGS) entry which is preliminary data.</text>
</comment>
<proteinExistence type="predicted"/>
<feature type="domain" description="F-box" evidence="1">
    <location>
        <begin position="3"/>
        <end position="39"/>
    </location>
</feature>
<dbReference type="Proteomes" id="UP001610563">
    <property type="component" value="Unassembled WGS sequence"/>
</dbReference>
<dbReference type="EMBL" id="JBFTWV010000225">
    <property type="protein sequence ID" value="KAL2783589.1"/>
    <property type="molecule type" value="Genomic_DNA"/>
</dbReference>
<dbReference type="CDD" id="cd09917">
    <property type="entry name" value="F-box_SF"/>
    <property type="match status" value="1"/>
</dbReference>